<dbReference type="Pfam" id="PF03007">
    <property type="entry name" value="WS_DGAT_cat"/>
    <property type="match status" value="1"/>
</dbReference>
<dbReference type="InterPro" id="IPR023213">
    <property type="entry name" value="CAT-like_dom_sf"/>
</dbReference>
<evidence type="ECO:0000256" key="4">
    <source>
        <dbReference type="ARBA" id="ARBA00005189"/>
    </source>
</evidence>
<reference evidence="14" key="2">
    <citation type="journal article" date="2024" name="Plant">
        <title>Genomic evolution and insights into agronomic trait innovations of Sesamum species.</title>
        <authorList>
            <person name="Miao H."/>
            <person name="Wang L."/>
            <person name="Qu L."/>
            <person name="Liu H."/>
            <person name="Sun Y."/>
            <person name="Le M."/>
            <person name="Wang Q."/>
            <person name="Wei S."/>
            <person name="Zheng Y."/>
            <person name="Lin W."/>
            <person name="Duan Y."/>
            <person name="Cao H."/>
            <person name="Xiong S."/>
            <person name="Wang X."/>
            <person name="Wei L."/>
            <person name="Li C."/>
            <person name="Ma Q."/>
            <person name="Ju M."/>
            <person name="Zhao R."/>
            <person name="Li G."/>
            <person name="Mu C."/>
            <person name="Tian Q."/>
            <person name="Mei H."/>
            <person name="Zhang T."/>
            <person name="Gao T."/>
            <person name="Zhang H."/>
        </authorList>
    </citation>
    <scope>NUCLEOTIDE SEQUENCE</scope>
    <source>
        <strain evidence="14">G02</strain>
    </source>
</reference>
<dbReference type="Gene3D" id="3.30.559.10">
    <property type="entry name" value="Chloramphenicol acetyltransferase-like domain"/>
    <property type="match status" value="1"/>
</dbReference>
<organism evidence="14">
    <name type="scientific">Sesamum radiatum</name>
    <name type="common">Black benniseed</name>
    <dbReference type="NCBI Taxonomy" id="300843"/>
    <lineage>
        <taxon>Eukaryota</taxon>
        <taxon>Viridiplantae</taxon>
        <taxon>Streptophyta</taxon>
        <taxon>Embryophyta</taxon>
        <taxon>Tracheophyta</taxon>
        <taxon>Spermatophyta</taxon>
        <taxon>Magnoliopsida</taxon>
        <taxon>eudicotyledons</taxon>
        <taxon>Gunneridae</taxon>
        <taxon>Pentapetalae</taxon>
        <taxon>asterids</taxon>
        <taxon>lamiids</taxon>
        <taxon>Lamiales</taxon>
        <taxon>Pedaliaceae</taxon>
        <taxon>Sesamum</taxon>
    </lineage>
</organism>
<sequence>MSLKEEPASPTARLMQAPSFNLCILALLGYSTKIDVNLFKKCLEQTLLKHPRFSSLLVVNDKKLGKCSWRRTRVDLENHVYVPDLEPDMENPDGFVEDFTSGLSRIPLDYAKPLWEVHILNVKTSDANSVVIFKIHHSLGDGVSMISLVLACSKKLSDPESLPVMPSKKQKQKQAQKQTTCGVVGLMKRLFVAFWMILVVIFNTLIDSALFGATILFLKDSKTPIKGGKRVDRAPQRFVHRIVSLDDVKLVKNAMNVSINDVVLGVTEAGLTRYLNRTYDSNTAQKHRENGAQVMKKTRALPRHLRLRSAVIFNLRPTPSIEDLAEIMEKEKELNGMWGNLVAIVLLPMTIALQDDPLSYVRRAKATMDRKKLSLESKVVFTGLKLLIKLFGIKTAAAVTSAVLRNTTFGFSNVAGPQEEISLFGHPLNYIAPSVHGFPHALIIHCQTYANKLIICLAADENLIPNPHQLCDDLQKSLQIIKETVIKRGLVKGSPLCETV</sequence>
<evidence type="ECO:0000259" key="12">
    <source>
        <dbReference type="Pfam" id="PF03007"/>
    </source>
</evidence>
<comment type="similarity">
    <text evidence="8">In the N-terminal section; belongs to the long-chain O-acyltransferase family.</text>
</comment>
<dbReference type="GO" id="GO:0005886">
    <property type="term" value="C:plasma membrane"/>
    <property type="evidence" value="ECO:0007669"/>
    <property type="project" value="UniProtKB-SubCell"/>
</dbReference>
<dbReference type="GO" id="GO:0004144">
    <property type="term" value="F:diacylglycerol O-acyltransferase activity"/>
    <property type="evidence" value="ECO:0007669"/>
    <property type="project" value="UniProtKB-EC"/>
</dbReference>
<gene>
    <name evidence="14" type="ORF">Sradi_6308500</name>
</gene>
<dbReference type="PANTHER" id="PTHR31650:SF1">
    <property type="entry name" value="WAX ESTER SYNTHASE_DIACYLGLYCEROL ACYLTRANSFERASE 4-RELATED"/>
    <property type="match status" value="1"/>
</dbReference>
<feature type="domain" description="O-acyltransferase WSD1 C-terminal" evidence="13">
    <location>
        <begin position="338"/>
        <end position="482"/>
    </location>
</feature>
<evidence type="ECO:0000256" key="5">
    <source>
        <dbReference type="ARBA" id="ARBA00022679"/>
    </source>
</evidence>
<dbReference type="InterPro" id="IPR045034">
    <property type="entry name" value="O-acyltransferase_WSD1-like"/>
</dbReference>
<evidence type="ECO:0000256" key="1">
    <source>
        <dbReference type="ARBA" id="ARBA00004162"/>
    </source>
</evidence>
<keyword evidence="7" id="KW-0012">Acyltransferase</keyword>
<comment type="catalytic activity">
    <reaction evidence="10">
        <text>an acyl-CoA + a 1,2-diacyl-sn-glycerol = a triacyl-sn-glycerol + CoA</text>
        <dbReference type="Rhea" id="RHEA:10868"/>
        <dbReference type="ChEBI" id="CHEBI:17815"/>
        <dbReference type="ChEBI" id="CHEBI:57287"/>
        <dbReference type="ChEBI" id="CHEBI:58342"/>
        <dbReference type="ChEBI" id="CHEBI:64615"/>
        <dbReference type="EC" id="2.3.1.20"/>
    </reaction>
</comment>
<dbReference type="GO" id="GO:0047196">
    <property type="term" value="F:long-chain-alcohol O-fatty-acyltransferase activity"/>
    <property type="evidence" value="ECO:0007669"/>
    <property type="project" value="UniProtKB-EC"/>
</dbReference>
<protein>
    <submittedName>
        <fullName evidence="14">O-acyltransferase WSD1</fullName>
    </submittedName>
</protein>
<evidence type="ECO:0000256" key="9">
    <source>
        <dbReference type="ARBA" id="ARBA00047604"/>
    </source>
</evidence>
<evidence type="ECO:0000256" key="2">
    <source>
        <dbReference type="ARBA" id="ARBA00004586"/>
    </source>
</evidence>
<keyword evidence="11" id="KW-0472">Membrane</keyword>
<evidence type="ECO:0000256" key="3">
    <source>
        <dbReference type="ARBA" id="ARBA00004771"/>
    </source>
</evidence>
<dbReference type="SUPFAM" id="SSF52777">
    <property type="entry name" value="CoA-dependent acyltransferases"/>
    <property type="match status" value="1"/>
</dbReference>
<comment type="subcellular location">
    <subcellularLocation>
        <location evidence="1">Cell membrane</location>
        <topology evidence="1">Single-pass membrane protein</topology>
    </subcellularLocation>
    <subcellularLocation>
        <location evidence="2">Endoplasmic reticulum membrane</location>
    </subcellularLocation>
</comment>
<evidence type="ECO:0000256" key="8">
    <source>
        <dbReference type="ARBA" id="ARBA00024360"/>
    </source>
</evidence>
<dbReference type="InterPro" id="IPR004255">
    <property type="entry name" value="O-acyltransferase_WSD1_N"/>
</dbReference>
<dbReference type="PANTHER" id="PTHR31650">
    <property type="entry name" value="O-ACYLTRANSFERASE (WSD1-LIKE) FAMILY PROTEIN"/>
    <property type="match status" value="1"/>
</dbReference>
<dbReference type="EMBL" id="JACGWJ010000029">
    <property type="protein sequence ID" value="KAL0304404.1"/>
    <property type="molecule type" value="Genomic_DNA"/>
</dbReference>
<keyword evidence="11" id="KW-0812">Transmembrane</keyword>
<proteinExistence type="inferred from homology"/>
<evidence type="ECO:0000259" key="13">
    <source>
        <dbReference type="Pfam" id="PF06974"/>
    </source>
</evidence>
<keyword evidence="6" id="KW-0256">Endoplasmic reticulum</keyword>
<feature type="domain" description="O-acyltransferase WSD1-like N-terminal" evidence="12">
    <location>
        <begin position="35"/>
        <end position="263"/>
    </location>
</feature>
<evidence type="ECO:0000256" key="7">
    <source>
        <dbReference type="ARBA" id="ARBA00023315"/>
    </source>
</evidence>
<evidence type="ECO:0000313" key="14">
    <source>
        <dbReference type="EMBL" id="KAL0304404.1"/>
    </source>
</evidence>
<dbReference type="GO" id="GO:0005789">
    <property type="term" value="C:endoplasmic reticulum membrane"/>
    <property type="evidence" value="ECO:0007669"/>
    <property type="project" value="UniProtKB-SubCell"/>
</dbReference>
<comment type="caution">
    <text evidence="14">The sequence shown here is derived from an EMBL/GenBank/DDBJ whole genome shotgun (WGS) entry which is preliminary data.</text>
</comment>
<evidence type="ECO:0000256" key="6">
    <source>
        <dbReference type="ARBA" id="ARBA00022824"/>
    </source>
</evidence>
<reference evidence="14" key="1">
    <citation type="submission" date="2020-06" db="EMBL/GenBank/DDBJ databases">
        <authorList>
            <person name="Li T."/>
            <person name="Hu X."/>
            <person name="Zhang T."/>
            <person name="Song X."/>
            <person name="Zhang H."/>
            <person name="Dai N."/>
            <person name="Sheng W."/>
            <person name="Hou X."/>
            <person name="Wei L."/>
        </authorList>
    </citation>
    <scope>NUCLEOTIDE SEQUENCE</scope>
    <source>
        <strain evidence="14">G02</strain>
        <tissue evidence="14">Leaf</tissue>
    </source>
</reference>
<comment type="catalytic activity">
    <reaction evidence="9">
        <text>a long chain fatty alcohol + a fatty acyl-CoA = a long-chain alcohol wax ester + CoA</text>
        <dbReference type="Rhea" id="RHEA:38443"/>
        <dbReference type="ChEBI" id="CHEBI:17135"/>
        <dbReference type="ChEBI" id="CHEBI:57287"/>
        <dbReference type="ChEBI" id="CHEBI:77636"/>
        <dbReference type="ChEBI" id="CHEBI:235323"/>
        <dbReference type="EC" id="2.3.1.75"/>
    </reaction>
</comment>
<name>A0AAW2KDA0_SESRA</name>
<accession>A0AAW2KDA0</accession>
<dbReference type="GO" id="GO:0019432">
    <property type="term" value="P:triglyceride biosynthetic process"/>
    <property type="evidence" value="ECO:0007669"/>
    <property type="project" value="TreeGrafter"/>
</dbReference>
<evidence type="ECO:0000256" key="10">
    <source>
        <dbReference type="ARBA" id="ARBA00048109"/>
    </source>
</evidence>
<dbReference type="Pfam" id="PF06974">
    <property type="entry name" value="WS_DGAT_C"/>
    <property type="match status" value="1"/>
</dbReference>
<keyword evidence="5" id="KW-0808">Transferase</keyword>
<comment type="pathway">
    <text evidence="3">Glycerolipid metabolism; triacylglycerol biosynthesis.</text>
</comment>
<evidence type="ECO:0000256" key="11">
    <source>
        <dbReference type="SAM" id="Phobius"/>
    </source>
</evidence>
<keyword evidence="11" id="KW-1133">Transmembrane helix</keyword>
<comment type="pathway">
    <text evidence="4">Lipid metabolism.</text>
</comment>
<dbReference type="AlphaFoldDB" id="A0AAW2KDA0"/>
<feature type="transmembrane region" description="Helical" evidence="11">
    <location>
        <begin position="190"/>
        <end position="218"/>
    </location>
</feature>
<dbReference type="InterPro" id="IPR009721">
    <property type="entry name" value="O-acyltransferase_WSD1_C"/>
</dbReference>